<comment type="caution">
    <text evidence="4">The sequence shown here is derived from an EMBL/GenBank/DDBJ whole genome shotgun (WGS) entry which is preliminary data.</text>
</comment>
<dbReference type="Gene3D" id="3.40.50.150">
    <property type="entry name" value="Vaccinia Virus protein VP39"/>
    <property type="match status" value="1"/>
</dbReference>
<dbReference type="SUPFAM" id="SSF53335">
    <property type="entry name" value="S-adenosyl-L-methionine-dependent methyltransferases"/>
    <property type="match status" value="1"/>
</dbReference>
<evidence type="ECO:0000256" key="2">
    <source>
        <dbReference type="ARBA" id="ARBA00022679"/>
    </source>
</evidence>
<evidence type="ECO:0000313" key="5">
    <source>
        <dbReference type="Proteomes" id="UP001500603"/>
    </source>
</evidence>
<accession>A0ABP9KRT4</accession>
<protein>
    <submittedName>
        <fullName evidence="4">Class I SAM-dependent methyltransferase</fullName>
    </submittedName>
</protein>
<dbReference type="CDD" id="cd02440">
    <property type="entry name" value="AdoMet_MTases"/>
    <property type="match status" value="1"/>
</dbReference>
<keyword evidence="2" id="KW-0808">Transferase</keyword>
<dbReference type="GO" id="GO:0032259">
    <property type="term" value="P:methylation"/>
    <property type="evidence" value="ECO:0007669"/>
    <property type="project" value="UniProtKB-KW"/>
</dbReference>
<dbReference type="Pfam" id="PF05724">
    <property type="entry name" value="TPMT"/>
    <property type="match status" value="1"/>
</dbReference>
<keyword evidence="5" id="KW-1185">Reference proteome</keyword>
<evidence type="ECO:0000256" key="3">
    <source>
        <dbReference type="ARBA" id="ARBA00022691"/>
    </source>
</evidence>
<dbReference type="PANTHER" id="PTHR43464:SF19">
    <property type="entry name" value="UBIQUINONE BIOSYNTHESIS O-METHYLTRANSFERASE, MITOCHONDRIAL"/>
    <property type="match status" value="1"/>
</dbReference>
<reference evidence="5" key="1">
    <citation type="journal article" date="2019" name="Int. J. Syst. Evol. Microbiol.">
        <title>The Global Catalogue of Microorganisms (GCM) 10K type strain sequencing project: providing services to taxonomists for standard genome sequencing and annotation.</title>
        <authorList>
            <consortium name="The Broad Institute Genomics Platform"/>
            <consortium name="The Broad Institute Genome Sequencing Center for Infectious Disease"/>
            <person name="Wu L."/>
            <person name="Ma J."/>
        </authorList>
    </citation>
    <scope>NUCLEOTIDE SEQUENCE [LARGE SCALE GENOMIC DNA]</scope>
    <source>
        <strain evidence="5">JCM 18298</strain>
    </source>
</reference>
<dbReference type="PANTHER" id="PTHR43464">
    <property type="entry name" value="METHYLTRANSFERASE"/>
    <property type="match status" value="1"/>
</dbReference>
<dbReference type="Proteomes" id="UP001500603">
    <property type="component" value="Unassembled WGS sequence"/>
</dbReference>
<dbReference type="InterPro" id="IPR029063">
    <property type="entry name" value="SAM-dependent_MTases_sf"/>
</dbReference>
<name>A0ABP9KRT4_9NOCA</name>
<gene>
    <name evidence="4" type="ORF">GCM10023318_49810</name>
</gene>
<dbReference type="EMBL" id="BAABJM010000006">
    <property type="protein sequence ID" value="GAA5064171.1"/>
    <property type="molecule type" value="Genomic_DNA"/>
</dbReference>
<organism evidence="4 5">
    <name type="scientific">Nocardia callitridis</name>
    <dbReference type="NCBI Taxonomy" id="648753"/>
    <lineage>
        <taxon>Bacteria</taxon>
        <taxon>Bacillati</taxon>
        <taxon>Actinomycetota</taxon>
        <taxon>Actinomycetes</taxon>
        <taxon>Mycobacteriales</taxon>
        <taxon>Nocardiaceae</taxon>
        <taxon>Nocardia</taxon>
    </lineage>
</organism>
<dbReference type="GO" id="GO:0008168">
    <property type="term" value="F:methyltransferase activity"/>
    <property type="evidence" value="ECO:0007669"/>
    <property type="project" value="UniProtKB-KW"/>
</dbReference>
<keyword evidence="1 4" id="KW-0489">Methyltransferase</keyword>
<evidence type="ECO:0000313" key="4">
    <source>
        <dbReference type="EMBL" id="GAA5064171.1"/>
    </source>
</evidence>
<keyword evidence="3" id="KW-0949">S-adenosyl-L-methionine</keyword>
<sequence>MTNTAEFWNTVYDNDTAPWVIGRPQPQIVQLEQDGLIRGRVLDPGTGAGEHTILLTERGYDVLGVDLSPSAVAYAQRNAAEKGVPSARFQVADMVRVGTEPGIIAEADGTPLTFDTIIDSALFHVFGAGEDQAAIAAYVRSLHALLVPGGHLHVLALSTAEEGFGPRIGESVIRDAFATGWEIEDLRPSTYLGRVTDLLPQEELAQVTVAEDGIVEAAAWLVRLRRL</sequence>
<evidence type="ECO:0000256" key="1">
    <source>
        <dbReference type="ARBA" id="ARBA00022603"/>
    </source>
</evidence>
<dbReference type="InterPro" id="IPR008854">
    <property type="entry name" value="TPMT"/>
</dbReference>
<dbReference type="RefSeq" id="WP_345498320.1">
    <property type="nucleotide sequence ID" value="NZ_BAABJM010000006.1"/>
</dbReference>
<proteinExistence type="predicted"/>